<dbReference type="Proteomes" id="UP000176741">
    <property type="component" value="Unassembled WGS sequence"/>
</dbReference>
<sequence length="167" mass="18510">MNLVLTSVAVILVVIGIFVSKNLTSIDIKQQSEPKVLSDESQNNLYSTSSPTPPVFFVTPLPTMTPAQTSNFRSDINYYKYPNSELISESEGKMTLINTDNVDVITDWYKDRIKSRNINVKSFVKTKTNGDVLNKLAGAISDEEVNITIKQNSESSVVNIDVSLDSQ</sequence>
<reference evidence="1 2" key="1">
    <citation type="journal article" date="2016" name="Nat. Commun.">
        <title>Thousands of microbial genomes shed light on interconnected biogeochemical processes in an aquifer system.</title>
        <authorList>
            <person name="Anantharaman K."/>
            <person name="Brown C.T."/>
            <person name="Hug L.A."/>
            <person name="Sharon I."/>
            <person name="Castelle C.J."/>
            <person name="Probst A.J."/>
            <person name="Thomas B.C."/>
            <person name="Singh A."/>
            <person name="Wilkins M.J."/>
            <person name="Karaoz U."/>
            <person name="Brodie E.L."/>
            <person name="Williams K.H."/>
            <person name="Hubbard S.S."/>
            <person name="Banfield J.F."/>
        </authorList>
    </citation>
    <scope>NUCLEOTIDE SEQUENCE [LARGE SCALE GENOMIC DNA]</scope>
</reference>
<evidence type="ECO:0000313" key="1">
    <source>
        <dbReference type="EMBL" id="OGM20609.1"/>
    </source>
</evidence>
<comment type="caution">
    <text evidence="1">The sequence shown here is derived from an EMBL/GenBank/DDBJ whole genome shotgun (WGS) entry which is preliminary data.</text>
</comment>
<name>A0A1F7Y0Y8_9BACT</name>
<protein>
    <submittedName>
        <fullName evidence="1">Uncharacterized protein</fullName>
    </submittedName>
</protein>
<dbReference type="AlphaFoldDB" id="A0A1F7Y0Y8"/>
<dbReference type="EMBL" id="MGGD01000030">
    <property type="protein sequence ID" value="OGM20609.1"/>
    <property type="molecule type" value="Genomic_DNA"/>
</dbReference>
<gene>
    <name evidence="1" type="ORF">A2771_01460</name>
</gene>
<organism evidence="1 2">
    <name type="scientific">Candidatus Woesebacteria bacterium RIFCSPHIGHO2_01_FULL_38_26b</name>
    <dbReference type="NCBI Taxonomy" id="1802491"/>
    <lineage>
        <taxon>Bacteria</taxon>
        <taxon>Candidatus Woeseibacteriota</taxon>
    </lineage>
</organism>
<evidence type="ECO:0000313" key="2">
    <source>
        <dbReference type="Proteomes" id="UP000176741"/>
    </source>
</evidence>
<accession>A0A1F7Y0Y8</accession>
<proteinExistence type="predicted"/>